<evidence type="ECO:0000313" key="7">
    <source>
        <dbReference type="Proteomes" id="UP001150941"/>
    </source>
</evidence>
<dbReference type="GO" id="GO:0034715">
    <property type="term" value="C:pICln-Sm protein complex"/>
    <property type="evidence" value="ECO:0007669"/>
    <property type="project" value="TreeGrafter"/>
</dbReference>
<dbReference type="GO" id="GO:0005829">
    <property type="term" value="C:cytosol"/>
    <property type="evidence" value="ECO:0007669"/>
    <property type="project" value="TreeGrafter"/>
</dbReference>
<feature type="compositionally biased region" description="Acidic residues" evidence="5">
    <location>
        <begin position="267"/>
        <end position="277"/>
    </location>
</feature>
<feature type="compositionally biased region" description="Low complexity" evidence="5">
    <location>
        <begin position="210"/>
        <end position="221"/>
    </location>
</feature>
<reference evidence="6" key="2">
    <citation type="journal article" date="2023" name="IMA Fungus">
        <title>Comparative genomic study of the Penicillium genus elucidates a diverse pangenome and 15 lateral gene transfer events.</title>
        <authorList>
            <person name="Petersen C."/>
            <person name="Sorensen T."/>
            <person name="Nielsen M.R."/>
            <person name="Sondergaard T.E."/>
            <person name="Sorensen J.L."/>
            <person name="Fitzpatrick D.A."/>
            <person name="Frisvad J.C."/>
            <person name="Nielsen K.L."/>
        </authorList>
    </citation>
    <scope>NUCLEOTIDE SEQUENCE</scope>
    <source>
        <strain evidence="6">IBT 19713</strain>
    </source>
</reference>
<feature type="region of interest" description="Disordered" evidence="5">
    <location>
        <begin position="148"/>
        <end position="171"/>
    </location>
</feature>
<protein>
    <submittedName>
        <fullName evidence="6">Uncharacterized protein</fullName>
    </submittedName>
</protein>
<dbReference type="InterPro" id="IPR011993">
    <property type="entry name" value="PH-like_dom_sf"/>
</dbReference>
<dbReference type="PANTHER" id="PTHR21399">
    <property type="entry name" value="CHLORIDE CONDUCTANCE REGULATORY PROTEIN ICLN"/>
    <property type="match status" value="1"/>
</dbReference>
<accession>A0A9W9TI72</accession>
<evidence type="ECO:0000256" key="3">
    <source>
        <dbReference type="ARBA" id="ARBA00022490"/>
    </source>
</evidence>
<dbReference type="PANTHER" id="PTHR21399:SF0">
    <property type="entry name" value="METHYLOSOME SUBUNIT PICLN"/>
    <property type="match status" value="1"/>
</dbReference>
<evidence type="ECO:0000256" key="1">
    <source>
        <dbReference type="ARBA" id="ARBA00004123"/>
    </source>
</evidence>
<dbReference type="Proteomes" id="UP001150941">
    <property type="component" value="Unassembled WGS sequence"/>
</dbReference>
<keyword evidence="3" id="KW-0963">Cytoplasm</keyword>
<dbReference type="GO" id="GO:0000387">
    <property type="term" value="P:spliceosomal snRNP assembly"/>
    <property type="evidence" value="ECO:0007669"/>
    <property type="project" value="TreeGrafter"/>
</dbReference>
<dbReference type="GeneID" id="83204540"/>
<organism evidence="6 7">
    <name type="scientific">Penicillium chermesinum</name>
    <dbReference type="NCBI Taxonomy" id="63820"/>
    <lineage>
        <taxon>Eukaryota</taxon>
        <taxon>Fungi</taxon>
        <taxon>Dikarya</taxon>
        <taxon>Ascomycota</taxon>
        <taxon>Pezizomycotina</taxon>
        <taxon>Eurotiomycetes</taxon>
        <taxon>Eurotiomycetidae</taxon>
        <taxon>Eurotiales</taxon>
        <taxon>Aspergillaceae</taxon>
        <taxon>Penicillium</taxon>
    </lineage>
</organism>
<dbReference type="OrthoDB" id="19714at2759"/>
<proteinExistence type="predicted"/>
<name>A0A9W9TI72_9EURO</name>
<evidence type="ECO:0000313" key="6">
    <source>
        <dbReference type="EMBL" id="KAJ5223399.1"/>
    </source>
</evidence>
<dbReference type="InterPro" id="IPR039924">
    <property type="entry name" value="ICln/Lot5/Saf5"/>
</dbReference>
<dbReference type="RefSeq" id="XP_058327582.1">
    <property type="nucleotide sequence ID" value="XM_058477237.1"/>
</dbReference>
<evidence type="ECO:0000256" key="5">
    <source>
        <dbReference type="SAM" id="MobiDB-lite"/>
    </source>
</evidence>
<dbReference type="EMBL" id="JAPQKS010000006">
    <property type="protein sequence ID" value="KAJ5223399.1"/>
    <property type="molecule type" value="Genomic_DNA"/>
</dbReference>
<feature type="compositionally biased region" description="Acidic residues" evidence="5">
    <location>
        <begin position="185"/>
        <end position="199"/>
    </location>
</feature>
<dbReference type="AlphaFoldDB" id="A0A9W9TI72"/>
<feature type="region of interest" description="Disordered" evidence="5">
    <location>
        <begin position="184"/>
        <end position="285"/>
    </location>
</feature>
<dbReference type="Gene3D" id="2.30.29.30">
    <property type="entry name" value="Pleckstrin-homology domain (PH domain)/Phosphotyrosine-binding domain (PTB)"/>
    <property type="match status" value="1"/>
</dbReference>
<gene>
    <name evidence="6" type="ORF">N7468_007941</name>
</gene>
<comment type="caution">
    <text evidence="6">The sequence shown here is derived from an EMBL/GenBank/DDBJ whole genome shotgun (WGS) entry which is preliminary data.</text>
</comment>
<dbReference type="GO" id="GO:0045292">
    <property type="term" value="P:mRNA cis splicing, via spliceosome"/>
    <property type="evidence" value="ECO:0007669"/>
    <property type="project" value="TreeGrafter"/>
</dbReference>
<keyword evidence="4" id="KW-0539">Nucleus</keyword>
<dbReference type="GO" id="GO:0005681">
    <property type="term" value="C:spliceosomal complex"/>
    <property type="evidence" value="ECO:0007669"/>
    <property type="project" value="TreeGrafter"/>
</dbReference>
<evidence type="ECO:0000256" key="2">
    <source>
        <dbReference type="ARBA" id="ARBA00004496"/>
    </source>
</evidence>
<dbReference type="Pfam" id="PF03517">
    <property type="entry name" value="Voldacs"/>
    <property type="match status" value="1"/>
</dbReference>
<comment type="subcellular location">
    <subcellularLocation>
        <location evidence="2">Cytoplasm</location>
    </subcellularLocation>
    <subcellularLocation>
        <location evidence="1">Nucleus</location>
    </subcellularLocation>
</comment>
<sequence>MSPPSDPTDSPPSRAHQFSFHEGPPILHYHGEKCKLVTLKRDLNAEPLLNALRREIWMQSEESSEDDETEVVIDDLDVWVASDKFKLYAPNAATGLSVPYPFISLHALMRLRVPGASDEVQGLFMQINQPEYSAGDQEESFVELKIVPGDHTDTTETNGDSSEDQESESEAQQLYNAVSACSELNPDEDASDDGADDDADATHQNGSVMAGLPGPASGSSGWITAENMHEFVDEEGNWLGEGQAPAFPSFPGAPLGAGAGNVRGREEDGDAMNEEDDGTKWQRTE</sequence>
<evidence type="ECO:0000256" key="4">
    <source>
        <dbReference type="ARBA" id="ARBA00023242"/>
    </source>
</evidence>
<reference evidence="6" key="1">
    <citation type="submission" date="2022-11" db="EMBL/GenBank/DDBJ databases">
        <authorList>
            <person name="Petersen C."/>
        </authorList>
    </citation>
    <scope>NUCLEOTIDE SEQUENCE</scope>
    <source>
        <strain evidence="6">IBT 19713</strain>
    </source>
</reference>
<keyword evidence="7" id="KW-1185">Reference proteome</keyword>